<gene>
    <name evidence="1" type="ORF">B842_10550</name>
</gene>
<dbReference type="AlphaFoldDB" id="A0A0B5DE02"/>
<evidence type="ECO:0000313" key="1">
    <source>
        <dbReference type="EMBL" id="AJE33959.1"/>
    </source>
</evidence>
<dbReference type="STRING" id="1223515.B842_10550"/>
<sequence length="191" mass="20774">MQAWRRKKGLMRAARYQTVLEPLEREVLGNLVATVSEAIIQRAQSAPKDELAELTGIPSGHKEAPQDPAMARLLPDFEREGDEEYEGDNSLLRSLHENDICRAKLQNLQVLAEKVGPDGGVNITLSEEEARAFIAGLNDLRLYLAASVGAAGGDAVEGFEGQAPAPADEETTALIEWLGYNQDSLLTAMMD</sequence>
<dbReference type="InterPro" id="IPR018561">
    <property type="entry name" value="AosR"/>
</dbReference>
<reference evidence="1 2" key="1">
    <citation type="submission" date="2013-04" db="EMBL/GenBank/DDBJ databases">
        <title>Complete genome sequence of Corynebacterium humireducens DSM 45392(T), isolated from a wastewater-fed microbial fuel cell.</title>
        <authorList>
            <person name="Ruckert C."/>
            <person name="Albersmeier A."/>
            <person name="Kalinowski J."/>
        </authorList>
    </citation>
    <scope>NUCLEOTIDE SEQUENCE [LARGE SCALE GENOMIC DNA]</scope>
    <source>
        <strain evidence="2">MFC-5</strain>
    </source>
</reference>
<protein>
    <submittedName>
        <fullName evidence="1">Uncharacterized protein</fullName>
    </submittedName>
</protein>
<proteinExistence type="predicted"/>
<organism evidence="1 2">
    <name type="scientific">Corynebacterium humireducens NBRC 106098 = DSM 45392</name>
    <dbReference type="NCBI Taxonomy" id="1223515"/>
    <lineage>
        <taxon>Bacteria</taxon>
        <taxon>Bacillati</taxon>
        <taxon>Actinomycetota</taxon>
        <taxon>Actinomycetes</taxon>
        <taxon>Mycobacteriales</taxon>
        <taxon>Corynebacteriaceae</taxon>
        <taxon>Corynebacterium</taxon>
    </lineage>
</organism>
<evidence type="ECO:0000313" key="2">
    <source>
        <dbReference type="Proteomes" id="UP000031524"/>
    </source>
</evidence>
<keyword evidence="2" id="KW-1185">Reference proteome</keyword>
<dbReference type="Proteomes" id="UP000031524">
    <property type="component" value="Chromosome"/>
</dbReference>
<dbReference type="RefSeq" id="WP_040086622.1">
    <property type="nucleotide sequence ID" value="NZ_BCSU01000005.1"/>
</dbReference>
<dbReference type="HOGENOM" id="CLU_087287_0_0_11"/>
<accession>A0A0B5DE02</accession>
<dbReference type="KEGG" id="chm:B842_10550"/>
<dbReference type="OrthoDB" id="3268479at2"/>
<dbReference type="Pfam" id="PF09438">
    <property type="entry name" value="DUF2017"/>
    <property type="match status" value="1"/>
</dbReference>
<name>A0A0B5DE02_9CORY</name>
<dbReference type="EMBL" id="CP005286">
    <property type="protein sequence ID" value="AJE33959.1"/>
    <property type="molecule type" value="Genomic_DNA"/>
</dbReference>